<accession>A0A366JEF4</accession>
<name>A0A366JEF4_9GAMM</name>
<dbReference type="OrthoDB" id="9780765at2"/>
<dbReference type="RefSeq" id="WP_113915675.1">
    <property type="nucleotide sequence ID" value="NZ_QNSE01000003.1"/>
</dbReference>
<evidence type="ECO:0000313" key="4">
    <source>
        <dbReference type="Proteomes" id="UP000252792"/>
    </source>
</evidence>
<dbReference type="Proteomes" id="UP000252792">
    <property type="component" value="Unassembled WGS sequence"/>
</dbReference>
<proteinExistence type="predicted"/>
<dbReference type="PRINTS" id="PR00111">
    <property type="entry name" value="ABHYDROLASE"/>
</dbReference>
<feature type="domain" description="AB hydrolase-1" evidence="2">
    <location>
        <begin position="25"/>
        <end position="311"/>
    </location>
</feature>
<evidence type="ECO:0000256" key="1">
    <source>
        <dbReference type="ARBA" id="ARBA00022801"/>
    </source>
</evidence>
<dbReference type="Gene3D" id="3.40.50.1820">
    <property type="entry name" value="alpha/beta hydrolase"/>
    <property type="match status" value="1"/>
</dbReference>
<protein>
    <submittedName>
        <fullName evidence="3">Pimeloyl-ACP methyl ester carboxylesterase</fullName>
    </submittedName>
</protein>
<sequence>MCKLDYREIEANGLKIRIIEKGDGPLILFCHGFPETSYAWRHQITALSRAGYHVVAPDLRGFGGSSAPKSIEDYAIQVLVGDMIAILDTLEVATAVIVGNDWGATLAWQAALLRPDRFYAVVAIGVPMMGSPPVPPTQLFPANDNALFYTLYFQDPGVAEKEFERDVRDTLLKIYYTASGEAGPRLEGDETPNPFSMVSREQGLLATLPTLSAPPSWLSETDLDIFVKNFEKSGFQNPLNLYRNLDRNWKLQKTFSGCRINVPALYISGMQDPGLAIPGMKELIDSQITLVPELSDSIFIENCGHWAPQEKPKQVNKALLAFLSRVAK</sequence>
<dbReference type="AlphaFoldDB" id="A0A366JEF4"/>
<dbReference type="PRINTS" id="PR00412">
    <property type="entry name" value="EPOXHYDRLASE"/>
</dbReference>
<dbReference type="Pfam" id="PF00561">
    <property type="entry name" value="Abhydrolase_1"/>
    <property type="match status" value="1"/>
</dbReference>
<keyword evidence="1" id="KW-0378">Hydrolase</keyword>
<evidence type="ECO:0000313" key="3">
    <source>
        <dbReference type="EMBL" id="RBP84769.1"/>
    </source>
</evidence>
<organism evidence="3 4">
    <name type="scientific">Marinomonas rhizomae</name>
    <dbReference type="NCBI Taxonomy" id="491948"/>
    <lineage>
        <taxon>Bacteria</taxon>
        <taxon>Pseudomonadati</taxon>
        <taxon>Pseudomonadota</taxon>
        <taxon>Gammaproteobacteria</taxon>
        <taxon>Oceanospirillales</taxon>
        <taxon>Oceanospirillaceae</taxon>
        <taxon>Marinomonas</taxon>
    </lineage>
</organism>
<dbReference type="InterPro" id="IPR029058">
    <property type="entry name" value="AB_hydrolase_fold"/>
</dbReference>
<gene>
    <name evidence="3" type="ORF">DFP80_103242</name>
</gene>
<dbReference type="SUPFAM" id="SSF53474">
    <property type="entry name" value="alpha/beta-Hydrolases"/>
    <property type="match status" value="1"/>
</dbReference>
<keyword evidence="4" id="KW-1185">Reference proteome</keyword>
<dbReference type="EMBL" id="QNSE01000003">
    <property type="protein sequence ID" value="RBP84769.1"/>
    <property type="molecule type" value="Genomic_DNA"/>
</dbReference>
<reference evidence="3 4" key="1">
    <citation type="submission" date="2018-06" db="EMBL/GenBank/DDBJ databases">
        <title>Genomic Encyclopedia of Type Strains, Phase III (KMG-III): the genomes of soil and plant-associated and newly described type strains.</title>
        <authorList>
            <person name="Whitman W."/>
        </authorList>
    </citation>
    <scope>NUCLEOTIDE SEQUENCE [LARGE SCALE GENOMIC DNA]</scope>
    <source>
        <strain evidence="3 4">CECT 7377</strain>
    </source>
</reference>
<dbReference type="PANTHER" id="PTHR43329">
    <property type="entry name" value="EPOXIDE HYDROLASE"/>
    <property type="match status" value="1"/>
</dbReference>
<dbReference type="GO" id="GO:0016787">
    <property type="term" value="F:hydrolase activity"/>
    <property type="evidence" value="ECO:0007669"/>
    <property type="project" value="UniProtKB-KW"/>
</dbReference>
<comment type="caution">
    <text evidence="3">The sequence shown here is derived from an EMBL/GenBank/DDBJ whole genome shotgun (WGS) entry which is preliminary data.</text>
</comment>
<dbReference type="InterPro" id="IPR000639">
    <property type="entry name" value="Epox_hydrolase-like"/>
</dbReference>
<dbReference type="InterPro" id="IPR000073">
    <property type="entry name" value="AB_hydrolase_1"/>
</dbReference>
<evidence type="ECO:0000259" key="2">
    <source>
        <dbReference type="Pfam" id="PF00561"/>
    </source>
</evidence>